<keyword evidence="2" id="KW-1185">Reference proteome</keyword>
<dbReference type="HOGENOM" id="CLU_1277553_0_0_1"/>
<name>E3R075_COLGM</name>
<evidence type="ECO:0000313" key="1">
    <source>
        <dbReference type="EMBL" id="EFQ36513.1"/>
    </source>
</evidence>
<dbReference type="VEuPathDB" id="FungiDB:GLRG_11658"/>
<proteinExistence type="predicted"/>
<dbReference type="Proteomes" id="UP000008782">
    <property type="component" value="Unassembled WGS sequence"/>
</dbReference>
<gene>
    <name evidence="1" type="ORF">GLRG_11658</name>
</gene>
<organism evidence="2">
    <name type="scientific">Colletotrichum graminicola (strain M1.001 / M2 / FGSC 10212)</name>
    <name type="common">Maize anthracnose fungus</name>
    <name type="synonym">Glomerella graminicola</name>
    <dbReference type="NCBI Taxonomy" id="645133"/>
    <lineage>
        <taxon>Eukaryota</taxon>
        <taxon>Fungi</taxon>
        <taxon>Dikarya</taxon>
        <taxon>Ascomycota</taxon>
        <taxon>Pezizomycotina</taxon>
        <taxon>Sordariomycetes</taxon>
        <taxon>Hypocreomycetidae</taxon>
        <taxon>Glomerellales</taxon>
        <taxon>Glomerellaceae</taxon>
        <taxon>Colletotrichum</taxon>
        <taxon>Colletotrichum graminicola species complex</taxon>
    </lineage>
</organism>
<reference evidence="2" key="1">
    <citation type="journal article" date="2012" name="Nat. Genet.">
        <title>Lifestyle transitions in plant pathogenic Colletotrichum fungi deciphered by genome and transcriptome analyses.</title>
        <authorList>
            <person name="O'Connell R.J."/>
            <person name="Thon M.R."/>
            <person name="Hacquard S."/>
            <person name="Amyotte S.G."/>
            <person name="Kleemann J."/>
            <person name="Torres M.F."/>
            <person name="Damm U."/>
            <person name="Buiate E.A."/>
            <person name="Epstein L."/>
            <person name="Alkan N."/>
            <person name="Altmueller J."/>
            <person name="Alvarado-Balderrama L."/>
            <person name="Bauser C.A."/>
            <person name="Becker C."/>
            <person name="Birren B.W."/>
            <person name="Chen Z."/>
            <person name="Choi J."/>
            <person name="Crouch J.A."/>
            <person name="Duvick J.P."/>
            <person name="Farman M.A."/>
            <person name="Gan P."/>
            <person name="Heiman D."/>
            <person name="Henrissat B."/>
            <person name="Howard R.J."/>
            <person name="Kabbage M."/>
            <person name="Koch C."/>
            <person name="Kracher B."/>
            <person name="Kubo Y."/>
            <person name="Law A.D."/>
            <person name="Lebrun M.-H."/>
            <person name="Lee Y.-H."/>
            <person name="Miyara I."/>
            <person name="Moore N."/>
            <person name="Neumann U."/>
            <person name="Nordstroem K."/>
            <person name="Panaccione D.G."/>
            <person name="Panstruga R."/>
            <person name="Place M."/>
            <person name="Proctor R.H."/>
            <person name="Prusky D."/>
            <person name="Rech G."/>
            <person name="Reinhardt R."/>
            <person name="Rollins J.A."/>
            <person name="Rounsley S."/>
            <person name="Schardl C.L."/>
            <person name="Schwartz D.C."/>
            <person name="Shenoy N."/>
            <person name="Shirasu K."/>
            <person name="Sikhakolli U.R."/>
            <person name="Stueber K."/>
            <person name="Sukno S.A."/>
            <person name="Sweigard J.A."/>
            <person name="Takano Y."/>
            <person name="Takahara H."/>
            <person name="Trail F."/>
            <person name="van der Does H.C."/>
            <person name="Voll L.M."/>
            <person name="Will I."/>
            <person name="Young S."/>
            <person name="Zeng Q."/>
            <person name="Zhang J."/>
            <person name="Zhou S."/>
            <person name="Dickman M.B."/>
            <person name="Schulze-Lefert P."/>
            <person name="Ver Loren van Themaat E."/>
            <person name="Ma L.-J."/>
            <person name="Vaillancourt L.J."/>
        </authorList>
    </citation>
    <scope>NUCLEOTIDE SEQUENCE [LARGE SCALE GENOMIC DNA]</scope>
    <source>
        <strain evidence="2">M1.001 / M2 / FGSC 10212</strain>
    </source>
</reference>
<dbReference type="eggNOG" id="ENOG502T697">
    <property type="taxonomic scope" value="Eukaryota"/>
</dbReference>
<dbReference type="RefSeq" id="XP_008100533.1">
    <property type="nucleotide sequence ID" value="XM_008102342.1"/>
</dbReference>
<protein>
    <submittedName>
        <fullName evidence="1">Uncharacterized protein</fullName>
    </submittedName>
</protein>
<dbReference type="OrthoDB" id="4801410at2759"/>
<accession>E3R075</accession>
<dbReference type="GeneID" id="24417022"/>
<dbReference type="AlphaFoldDB" id="E3R075"/>
<dbReference type="EMBL" id="GG697431">
    <property type="protein sequence ID" value="EFQ36513.1"/>
    <property type="molecule type" value="Genomic_DNA"/>
</dbReference>
<sequence length="229" mass="25709">MISPVQHADHVTDSVIGTAWIDSRVEDAEDPGYGGGGPPIRDPVAILRQYAPSPEAWDAAEPSHRGCFIGQPCRVTEKGPCARITYLSQFYHAYGTCRRWGPDHVYCDTALDDKRSLFPNCAECGVLVEIWDLVLVNRRLLQDKQVLTAEDYRLVQGSICGYVEAYKVRRAAHVAELRSRADDVFEARVKLVMEDTKAPVDTTTSWWLLLVSRVVAALARGYRRFRQGN</sequence>
<evidence type="ECO:0000313" key="2">
    <source>
        <dbReference type="Proteomes" id="UP000008782"/>
    </source>
</evidence>